<evidence type="ECO:0000313" key="11">
    <source>
        <dbReference type="Proteomes" id="UP000245624"/>
    </source>
</evidence>
<evidence type="ECO:0000256" key="7">
    <source>
        <dbReference type="ARBA" id="ARBA00024910"/>
    </source>
</evidence>
<dbReference type="GO" id="GO:0000921">
    <property type="term" value="P:septin ring assembly"/>
    <property type="evidence" value="ECO:0007669"/>
    <property type="project" value="TreeGrafter"/>
</dbReference>
<dbReference type="InterPro" id="IPR053712">
    <property type="entry name" value="Bac_CellDiv_Activator"/>
</dbReference>
<dbReference type="EMBL" id="QGTD01000008">
    <property type="protein sequence ID" value="PWU68209.1"/>
    <property type="molecule type" value="Genomic_DNA"/>
</dbReference>
<evidence type="ECO:0000256" key="2">
    <source>
        <dbReference type="ARBA" id="ARBA00015195"/>
    </source>
</evidence>
<evidence type="ECO:0000256" key="5">
    <source>
        <dbReference type="ARBA" id="ARBA00023210"/>
    </source>
</evidence>
<dbReference type="InterPro" id="IPR007838">
    <property type="entry name" value="Cell_div_ZapA-like"/>
</dbReference>
<dbReference type="PANTHER" id="PTHR34981:SF1">
    <property type="entry name" value="CELL DIVISION PROTEIN ZAPA"/>
    <property type="match status" value="1"/>
</dbReference>
<accession>A0A317L341</accession>
<dbReference type="GO" id="GO:0043093">
    <property type="term" value="P:FtsZ-dependent cytokinesis"/>
    <property type="evidence" value="ECO:0007669"/>
    <property type="project" value="TreeGrafter"/>
</dbReference>
<dbReference type="PANTHER" id="PTHR34981">
    <property type="entry name" value="CELL DIVISION PROTEIN ZAPA"/>
    <property type="match status" value="1"/>
</dbReference>
<dbReference type="Proteomes" id="UP000245624">
    <property type="component" value="Unassembled WGS sequence"/>
</dbReference>
<reference evidence="10 11" key="1">
    <citation type="submission" date="2018-05" db="EMBL/GenBank/DDBJ databases">
        <title>Genomic analysis of Gracilibacillus dipsosauri DD1 reveals novel features of a salt-tolerant amylase.</title>
        <authorList>
            <person name="Deutch C.E."/>
            <person name="Yang S."/>
        </authorList>
    </citation>
    <scope>NUCLEOTIDE SEQUENCE [LARGE SCALE GENOMIC DNA]</scope>
    <source>
        <strain evidence="10 11">DD1</strain>
    </source>
</reference>
<protein>
    <recommendedName>
        <fullName evidence="2">Cell division protein ZapA</fullName>
    </recommendedName>
    <alternativeName>
        <fullName evidence="9">Z ring-associated protein ZapA</fullName>
    </alternativeName>
</protein>
<dbReference type="OrthoDB" id="9808604at2"/>
<dbReference type="NCBIfam" id="NF010724">
    <property type="entry name" value="PRK14126.1"/>
    <property type="match status" value="1"/>
</dbReference>
<keyword evidence="5" id="KW-0717">Septation</keyword>
<organism evidence="10 11">
    <name type="scientific">Gracilibacillus dipsosauri</name>
    <dbReference type="NCBI Taxonomy" id="178340"/>
    <lineage>
        <taxon>Bacteria</taxon>
        <taxon>Bacillati</taxon>
        <taxon>Bacillota</taxon>
        <taxon>Bacilli</taxon>
        <taxon>Bacillales</taxon>
        <taxon>Bacillaceae</taxon>
        <taxon>Gracilibacillus</taxon>
    </lineage>
</organism>
<dbReference type="SUPFAM" id="SSF102829">
    <property type="entry name" value="Cell division protein ZapA-like"/>
    <property type="match status" value="1"/>
</dbReference>
<evidence type="ECO:0000256" key="4">
    <source>
        <dbReference type="ARBA" id="ARBA00022618"/>
    </source>
</evidence>
<dbReference type="GO" id="GO:0030428">
    <property type="term" value="C:cell septum"/>
    <property type="evidence" value="ECO:0007669"/>
    <property type="project" value="TreeGrafter"/>
</dbReference>
<name>A0A317L341_9BACI</name>
<dbReference type="GO" id="GO:0032153">
    <property type="term" value="C:cell division site"/>
    <property type="evidence" value="ECO:0007669"/>
    <property type="project" value="TreeGrafter"/>
</dbReference>
<comment type="function">
    <text evidence="7">Activator of cell division through the inhibition of FtsZ GTPase activity, therefore promoting FtsZ assembly into bundles of protofilaments necessary for the formation of the division Z ring. It is recruited early at mid-cell but it is not essential for cell division.</text>
</comment>
<comment type="subcellular location">
    <subcellularLocation>
        <location evidence="1">Cytoplasm</location>
    </subcellularLocation>
</comment>
<keyword evidence="3" id="KW-0963">Cytoplasm</keyword>
<gene>
    <name evidence="10" type="primary">zapA</name>
    <name evidence="10" type="ORF">DLJ74_07055</name>
</gene>
<keyword evidence="4 10" id="KW-0132">Cell division</keyword>
<comment type="caution">
    <text evidence="10">The sequence shown here is derived from an EMBL/GenBank/DDBJ whole genome shotgun (WGS) entry which is preliminary data.</text>
</comment>
<evidence type="ECO:0000256" key="8">
    <source>
        <dbReference type="ARBA" id="ARBA00026068"/>
    </source>
</evidence>
<dbReference type="GO" id="GO:0005829">
    <property type="term" value="C:cytosol"/>
    <property type="evidence" value="ECO:0007669"/>
    <property type="project" value="TreeGrafter"/>
</dbReference>
<dbReference type="RefSeq" id="WP_054859046.1">
    <property type="nucleotide sequence ID" value="NZ_JAJUIE010000029.1"/>
</dbReference>
<dbReference type="InterPro" id="IPR036192">
    <property type="entry name" value="Cell_div_ZapA-like_sf"/>
</dbReference>
<keyword evidence="6" id="KW-0131">Cell cycle</keyword>
<dbReference type="Gene3D" id="6.10.250.790">
    <property type="match status" value="1"/>
</dbReference>
<dbReference type="GO" id="GO:0000917">
    <property type="term" value="P:division septum assembly"/>
    <property type="evidence" value="ECO:0007669"/>
    <property type="project" value="UniProtKB-KW"/>
</dbReference>
<keyword evidence="11" id="KW-1185">Reference proteome</keyword>
<evidence type="ECO:0000256" key="3">
    <source>
        <dbReference type="ARBA" id="ARBA00022490"/>
    </source>
</evidence>
<sequence length="86" mass="9928">MTQPDKSRTTVKIYGRSYKIVGKENSEHVRRVAGLVDEKMQEIHDVNKSLDTTSLAVLTAVNTMNDYIKLKEDYEVLQNLLEEKEE</sequence>
<dbReference type="AlphaFoldDB" id="A0A317L341"/>
<dbReference type="Pfam" id="PF05164">
    <property type="entry name" value="ZapA"/>
    <property type="match status" value="1"/>
</dbReference>
<evidence type="ECO:0000313" key="10">
    <source>
        <dbReference type="EMBL" id="PWU68209.1"/>
    </source>
</evidence>
<comment type="subunit">
    <text evidence="8">Homodimer. Interacts with FtsZ.</text>
</comment>
<evidence type="ECO:0000256" key="9">
    <source>
        <dbReference type="ARBA" id="ARBA00033158"/>
    </source>
</evidence>
<evidence type="ECO:0000256" key="6">
    <source>
        <dbReference type="ARBA" id="ARBA00023306"/>
    </source>
</evidence>
<proteinExistence type="predicted"/>
<evidence type="ECO:0000256" key="1">
    <source>
        <dbReference type="ARBA" id="ARBA00004496"/>
    </source>
</evidence>